<feature type="region of interest" description="Disordered" evidence="1">
    <location>
        <begin position="1"/>
        <end position="28"/>
    </location>
</feature>
<feature type="compositionally biased region" description="Polar residues" evidence="1">
    <location>
        <begin position="345"/>
        <end position="355"/>
    </location>
</feature>
<organism evidence="4 5">
    <name type="scientific">Palleronia caenipelagi</name>
    <dbReference type="NCBI Taxonomy" id="2489174"/>
    <lineage>
        <taxon>Bacteria</taxon>
        <taxon>Pseudomonadati</taxon>
        <taxon>Pseudomonadota</taxon>
        <taxon>Alphaproteobacteria</taxon>
        <taxon>Rhodobacterales</taxon>
        <taxon>Roseobacteraceae</taxon>
        <taxon>Palleronia</taxon>
    </lineage>
</organism>
<feature type="transmembrane region" description="Helical" evidence="2">
    <location>
        <begin position="90"/>
        <end position="107"/>
    </location>
</feature>
<dbReference type="Proteomes" id="UP000318590">
    <property type="component" value="Unassembled WGS sequence"/>
</dbReference>
<keyword evidence="5" id="KW-1185">Reference proteome</keyword>
<accession>A0A547PNT8</accession>
<keyword evidence="2" id="KW-0472">Membrane</keyword>
<gene>
    <name evidence="4" type="ORF">FEV53_15125</name>
</gene>
<dbReference type="Pfam" id="PF13387">
    <property type="entry name" value="Lnb_N"/>
    <property type="match status" value="1"/>
</dbReference>
<feature type="domain" description="Lnb N-terminal periplasmic" evidence="3">
    <location>
        <begin position="152"/>
        <end position="307"/>
    </location>
</feature>
<evidence type="ECO:0000256" key="2">
    <source>
        <dbReference type="SAM" id="Phobius"/>
    </source>
</evidence>
<feature type="region of interest" description="Disordered" evidence="1">
    <location>
        <begin position="323"/>
        <end position="362"/>
    </location>
</feature>
<dbReference type="OrthoDB" id="274718at2"/>
<evidence type="ECO:0000259" key="3">
    <source>
        <dbReference type="Pfam" id="PF13387"/>
    </source>
</evidence>
<feature type="compositionally biased region" description="Pro residues" evidence="1">
    <location>
        <begin position="11"/>
        <end position="23"/>
    </location>
</feature>
<reference evidence="4 5" key="1">
    <citation type="submission" date="2019-06" db="EMBL/GenBank/DDBJ databases">
        <title>Paenimaribius caenipelagi gen. nov., sp. nov., isolated from a tidal flat.</title>
        <authorList>
            <person name="Yoon J.-H."/>
        </authorList>
    </citation>
    <scope>NUCLEOTIDE SEQUENCE [LARGE SCALE GENOMIC DNA]</scope>
    <source>
        <strain evidence="4 5">JBTF-M29</strain>
    </source>
</reference>
<evidence type="ECO:0000313" key="4">
    <source>
        <dbReference type="EMBL" id="TRD15790.1"/>
    </source>
</evidence>
<keyword evidence="2" id="KW-0812">Transmembrane</keyword>
<evidence type="ECO:0000256" key="1">
    <source>
        <dbReference type="SAM" id="MobiDB-lite"/>
    </source>
</evidence>
<protein>
    <submittedName>
        <fullName evidence="4">DUF4105 domain-containing protein</fullName>
    </submittedName>
</protein>
<dbReference type="AlphaFoldDB" id="A0A547PNT8"/>
<sequence>MPRPRNSSPKSPQPDPDTPPEPLPSGGLTRGPAMTRLKLILRHAIFAIFAICLALWAAGALTVHAGNTAAAVLVFGGLFVAGIARYRSPLTGWLVLLTTGVMLGGWYHSLTPRDDRAWAVDVSRGAKAEQSDGLVTLTDMRDFDWRDRQTADPAWITRSYDPAQVVSVDAIASVWDSPDIAHILARFHFADQEPVVFSVEIRREEGETFNEIGGFFRQFELVLIAATEEDIVSLRTDHRKETVEIYPLALTADQSRDLFMAYVDLANALQDEPRFYNTLGDNCTTVVYKMALNLKDDLPLDWRLILTGHVPQYLEAQGMLAEPPHEHAPSNAEAIKQPLKPMASATLSRNESSPIMSLRSDR</sequence>
<feature type="transmembrane region" description="Helical" evidence="2">
    <location>
        <begin position="64"/>
        <end position="83"/>
    </location>
</feature>
<dbReference type="EMBL" id="VFSV01000034">
    <property type="protein sequence ID" value="TRD15790.1"/>
    <property type="molecule type" value="Genomic_DNA"/>
</dbReference>
<feature type="transmembrane region" description="Helical" evidence="2">
    <location>
        <begin position="39"/>
        <end position="58"/>
    </location>
</feature>
<dbReference type="InterPro" id="IPR025178">
    <property type="entry name" value="Lnb_N"/>
</dbReference>
<proteinExistence type="predicted"/>
<keyword evidence="2" id="KW-1133">Transmembrane helix</keyword>
<evidence type="ECO:0000313" key="5">
    <source>
        <dbReference type="Proteomes" id="UP000318590"/>
    </source>
</evidence>
<name>A0A547PNT8_9RHOB</name>
<comment type="caution">
    <text evidence="4">The sequence shown here is derived from an EMBL/GenBank/DDBJ whole genome shotgun (WGS) entry which is preliminary data.</text>
</comment>